<dbReference type="AlphaFoldDB" id="A0A0X8X3R0"/>
<dbReference type="EMBL" id="AP017313">
    <property type="protein sequence ID" value="BAU55139.1"/>
    <property type="molecule type" value="Genomic_DNA"/>
</dbReference>
<name>A0A0X8X3R0_9SPHI</name>
<proteinExistence type="predicted"/>
<evidence type="ECO:0000313" key="2">
    <source>
        <dbReference type="Proteomes" id="UP000218263"/>
    </source>
</evidence>
<dbReference type="Proteomes" id="UP000218263">
    <property type="component" value="Chromosome"/>
</dbReference>
<organism evidence="1 2">
    <name type="scientific">Mucilaginibacter gotjawali</name>
    <dbReference type="NCBI Taxonomy" id="1550579"/>
    <lineage>
        <taxon>Bacteria</taxon>
        <taxon>Pseudomonadati</taxon>
        <taxon>Bacteroidota</taxon>
        <taxon>Sphingobacteriia</taxon>
        <taxon>Sphingobacteriales</taxon>
        <taxon>Sphingobacteriaceae</taxon>
        <taxon>Mucilaginibacter</taxon>
    </lineage>
</organism>
<gene>
    <name evidence="1" type="ORF">MgSA37_03320</name>
</gene>
<dbReference type="SUPFAM" id="SSF82185">
    <property type="entry name" value="Histone H3 K4-specific methyltransferase SET7/9 N-terminal domain"/>
    <property type="match status" value="1"/>
</dbReference>
<keyword evidence="2" id="KW-1185">Reference proteome</keyword>
<accession>A0A0X8X3R0</accession>
<dbReference type="KEGG" id="mgot:MgSA37_03320"/>
<dbReference type="Gene3D" id="3.90.930.1">
    <property type="match status" value="1"/>
</dbReference>
<dbReference type="OrthoDB" id="797627at2"/>
<reference evidence="1 2" key="1">
    <citation type="submission" date="2015-12" db="EMBL/GenBank/DDBJ databases">
        <title>Genome sequence of Mucilaginibacter gotjawali.</title>
        <authorList>
            <person name="Lee J.S."/>
            <person name="Lee K.C."/>
            <person name="Kim K.K."/>
            <person name="Lee B.W."/>
        </authorList>
    </citation>
    <scope>NUCLEOTIDE SEQUENCE [LARGE SCALE GENOMIC DNA]</scope>
    <source>
        <strain evidence="1 2">SA3-7</strain>
    </source>
</reference>
<dbReference type="RefSeq" id="WP_096353340.1">
    <property type="nucleotide sequence ID" value="NZ_AP017313.1"/>
</dbReference>
<evidence type="ECO:0000313" key="1">
    <source>
        <dbReference type="EMBL" id="BAU55139.1"/>
    </source>
</evidence>
<sequence>MKICYLLFYSILFVTTCFAQDLPDTIERKNKLSDSLTEKFYVLKNNPEIRQGPYIALLDRKKPVARGNYKNGKKSGLWQFYDSEGRLNEKYNYDLQKLTYEAPLEAGNFSFLFDDSLKVGDRLTRPLRIGGVYYGFIPYLSLFRVPFDPYDINMEAFEAYLELLISPMGRLAQYRVRIASALYQYDRIFTMDVKLFSDEDRGFIPATKNGENVMSRILIKCYVTPSGTLDFN</sequence>
<protein>
    <submittedName>
        <fullName evidence="1">Uncharacterized protein</fullName>
    </submittedName>
</protein>